<dbReference type="EMBL" id="KZ857478">
    <property type="protein sequence ID" value="RDX42697.1"/>
    <property type="molecule type" value="Genomic_DNA"/>
</dbReference>
<feature type="region of interest" description="Disordered" evidence="1">
    <location>
        <begin position="251"/>
        <end position="270"/>
    </location>
</feature>
<name>A0A371CR30_9APHY</name>
<dbReference type="Proteomes" id="UP000256964">
    <property type="component" value="Unassembled WGS sequence"/>
</dbReference>
<gene>
    <name evidence="2" type="ORF">OH76DRAFT_1488413</name>
</gene>
<feature type="compositionally biased region" description="Low complexity" evidence="1">
    <location>
        <begin position="1"/>
        <end position="14"/>
    </location>
</feature>
<evidence type="ECO:0000256" key="1">
    <source>
        <dbReference type="SAM" id="MobiDB-lite"/>
    </source>
</evidence>
<accession>A0A371CR30</accession>
<proteinExistence type="predicted"/>
<sequence>MSSSSSDSPRDTPSAAIPGWESLTPPQKQGFYYAETGKVCIGPVGAPVSGLDRLILKVIQEEVPGIMNNWFEDSYLERFYTTMLTVRRPDPSAAHGPRYALFRGICAPAILSTWPEVARAAIGVPGSLYQKCSSHIEASLRLVQAWQIGGINARISLGAVLRPSTTELWLEGFASSTCPHLHIPEEDELERRVPPACSPDGVDELLDADAITGAWETYVPGRKPAKEYTSTMLIGSLPPLLTALHLATSADTEPASAGNSSSTGGEHGHYDASLTAISSLPSGASEALVLRPRAYEVRSSGTSEGSLRRGYVAVIQGEAPWVYADRDDAHLWIPPQGSGHVGYYLTLGEALHAFRMALRTREIHG</sequence>
<dbReference type="AlphaFoldDB" id="A0A371CR30"/>
<dbReference type="OrthoDB" id="2757742at2759"/>
<evidence type="ECO:0000313" key="2">
    <source>
        <dbReference type="EMBL" id="RDX42697.1"/>
    </source>
</evidence>
<organism evidence="2 3">
    <name type="scientific">Lentinus brumalis</name>
    <dbReference type="NCBI Taxonomy" id="2498619"/>
    <lineage>
        <taxon>Eukaryota</taxon>
        <taxon>Fungi</taxon>
        <taxon>Dikarya</taxon>
        <taxon>Basidiomycota</taxon>
        <taxon>Agaricomycotina</taxon>
        <taxon>Agaricomycetes</taxon>
        <taxon>Polyporales</taxon>
        <taxon>Polyporaceae</taxon>
        <taxon>Lentinus</taxon>
    </lineage>
</organism>
<protein>
    <submittedName>
        <fullName evidence="2">Uncharacterized protein</fullName>
    </submittedName>
</protein>
<evidence type="ECO:0000313" key="3">
    <source>
        <dbReference type="Proteomes" id="UP000256964"/>
    </source>
</evidence>
<reference evidence="2 3" key="1">
    <citation type="journal article" date="2018" name="Biotechnol. Biofuels">
        <title>Integrative visual omics of the white-rot fungus Polyporus brumalis exposes the biotechnological potential of its oxidative enzymes for delignifying raw plant biomass.</title>
        <authorList>
            <person name="Miyauchi S."/>
            <person name="Rancon A."/>
            <person name="Drula E."/>
            <person name="Hage H."/>
            <person name="Chaduli D."/>
            <person name="Favel A."/>
            <person name="Grisel S."/>
            <person name="Henrissat B."/>
            <person name="Herpoel-Gimbert I."/>
            <person name="Ruiz-Duenas F.J."/>
            <person name="Chevret D."/>
            <person name="Hainaut M."/>
            <person name="Lin J."/>
            <person name="Wang M."/>
            <person name="Pangilinan J."/>
            <person name="Lipzen A."/>
            <person name="Lesage-Meessen L."/>
            <person name="Navarro D."/>
            <person name="Riley R."/>
            <person name="Grigoriev I.V."/>
            <person name="Zhou S."/>
            <person name="Raouche S."/>
            <person name="Rosso M.N."/>
        </authorList>
    </citation>
    <scope>NUCLEOTIDE SEQUENCE [LARGE SCALE GENOMIC DNA]</scope>
    <source>
        <strain evidence="2 3">BRFM 1820</strain>
    </source>
</reference>
<feature type="region of interest" description="Disordered" evidence="1">
    <location>
        <begin position="1"/>
        <end position="22"/>
    </location>
</feature>
<keyword evidence="3" id="KW-1185">Reference proteome</keyword>